<organism evidence="1 2">
    <name type="scientific">Parelaphostrongylus tenuis</name>
    <name type="common">Meningeal worm</name>
    <dbReference type="NCBI Taxonomy" id="148309"/>
    <lineage>
        <taxon>Eukaryota</taxon>
        <taxon>Metazoa</taxon>
        <taxon>Ecdysozoa</taxon>
        <taxon>Nematoda</taxon>
        <taxon>Chromadorea</taxon>
        <taxon>Rhabditida</taxon>
        <taxon>Rhabditina</taxon>
        <taxon>Rhabditomorpha</taxon>
        <taxon>Strongyloidea</taxon>
        <taxon>Metastrongylidae</taxon>
        <taxon>Parelaphostrongylus</taxon>
    </lineage>
</organism>
<accession>A0AAD5MXB6</accession>
<dbReference type="Proteomes" id="UP001196413">
    <property type="component" value="Unassembled WGS sequence"/>
</dbReference>
<sequence>MHPMFEGASSQYCSSATVKRPFIASLNQIRFNARTSADTVTPNKILRVRDLLVSIEICESELAKK</sequence>
<protein>
    <submittedName>
        <fullName evidence="1">Uncharacterized protein</fullName>
    </submittedName>
</protein>
<reference evidence="1" key="1">
    <citation type="submission" date="2021-06" db="EMBL/GenBank/DDBJ databases">
        <title>Parelaphostrongylus tenuis whole genome reference sequence.</title>
        <authorList>
            <person name="Garwood T.J."/>
            <person name="Larsen P.A."/>
            <person name="Fountain-Jones N.M."/>
            <person name="Garbe J.R."/>
            <person name="Macchietto M.G."/>
            <person name="Kania S.A."/>
            <person name="Gerhold R.W."/>
            <person name="Richards J.E."/>
            <person name="Wolf T.M."/>
        </authorList>
    </citation>
    <scope>NUCLEOTIDE SEQUENCE</scope>
    <source>
        <strain evidence="1">MNPRO001-30</strain>
        <tissue evidence="1">Meninges</tissue>
    </source>
</reference>
<evidence type="ECO:0000313" key="1">
    <source>
        <dbReference type="EMBL" id="KAJ1364568.1"/>
    </source>
</evidence>
<comment type="caution">
    <text evidence="1">The sequence shown here is derived from an EMBL/GenBank/DDBJ whole genome shotgun (WGS) entry which is preliminary data.</text>
</comment>
<proteinExistence type="predicted"/>
<evidence type="ECO:0000313" key="2">
    <source>
        <dbReference type="Proteomes" id="UP001196413"/>
    </source>
</evidence>
<name>A0AAD5MXB6_PARTN</name>
<keyword evidence="2" id="KW-1185">Reference proteome</keyword>
<gene>
    <name evidence="1" type="ORF">KIN20_024690</name>
</gene>
<dbReference type="AlphaFoldDB" id="A0AAD5MXB6"/>
<dbReference type="EMBL" id="JAHQIW010005005">
    <property type="protein sequence ID" value="KAJ1364568.1"/>
    <property type="molecule type" value="Genomic_DNA"/>
</dbReference>